<dbReference type="InterPro" id="IPR035897">
    <property type="entry name" value="Toll_tir_struct_dom_sf"/>
</dbReference>
<name>A0A5B1CGQ4_9BACT</name>
<feature type="domain" description="TIR" evidence="1">
    <location>
        <begin position="3"/>
        <end position="113"/>
    </location>
</feature>
<evidence type="ECO:0000313" key="2">
    <source>
        <dbReference type="EMBL" id="KAA1258929.1"/>
    </source>
</evidence>
<dbReference type="Proteomes" id="UP000322699">
    <property type="component" value="Unassembled WGS sequence"/>
</dbReference>
<dbReference type="GO" id="GO:0007165">
    <property type="term" value="P:signal transduction"/>
    <property type="evidence" value="ECO:0007669"/>
    <property type="project" value="InterPro"/>
</dbReference>
<gene>
    <name evidence="2" type="ORF">LF1_14530</name>
</gene>
<keyword evidence="3" id="KW-1185">Reference proteome</keyword>
<comment type="caution">
    <text evidence="2">The sequence shown here is derived from an EMBL/GenBank/DDBJ whole genome shotgun (WGS) entry which is preliminary data.</text>
</comment>
<dbReference type="OrthoDB" id="122965at2"/>
<evidence type="ECO:0000313" key="3">
    <source>
        <dbReference type="Proteomes" id="UP000322699"/>
    </source>
</evidence>
<dbReference type="InterPro" id="IPR000157">
    <property type="entry name" value="TIR_dom"/>
</dbReference>
<dbReference type="RefSeq" id="WP_068267067.1">
    <property type="nucleotide sequence ID" value="NZ_LWSK01000153.1"/>
</dbReference>
<protein>
    <recommendedName>
        <fullName evidence="1">TIR domain-containing protein</fullName>
    </recommendedName>
</protein>
<proteinExistence type="predicted"/>
<dbReference type="Gene3D" id="3.40.50.10140">
    <property type="entry name" value="Toll/interleukin-1 receptor homology (TIR) domain"/>
    <property type="match status" value="1"/>
</dbReference>
<accession>A0A5B1CGQ4</accession>
<reference evidence="2 3" key="1">
    <citation type="submission" date="2019-08" db="EMBL/GenBank/DDBJ databases">
        <title>Deep-cultivation of Planctomycetes and their phenomic and genomic characterization uncovers novel biology.</title>
        <authorList>
            <person name="Wiegand S."/>
            <person name="Jogler M."/>
            <person name="Boedeker C."/>
            <person name="Pinto D."/>
            <person name="Vollmers J."/>
            <person name="Rivas-Marin E."/>
            <person name="Kohn T."/>
            <person name="Peeters S.H."/>
            <person name="Heuer A."/>
            <person name="Rast P."/>
            <person name="Oberbeckmann S."/>
            <person name="Bunk B."/>
            <person name="Jeske O."/>
            <person name="Meyerdierks A."/>
            <person name="Storesund J.E."/>
            <person name="Kallscheuer N."/>
            <person name="Luecker S."/>
            <person name="Lage O.M."/>
            <person name="Pohl T."/>
            <person name="Merkel B.J."/>
            <person name="Hornburger P."/>
            <person name="Mueller R.-W."/>
            <person name="Bruemmer F."/>
            <person name="Labrenz M."/>
            <person name="Spormann A.M."/>
            <person name="Op Den Camp H."/>
            <person name="Overmann J."/>
            <person name="Amann R."/>
            <person name="Jetten M.S.M."/>
            <person name="Mascher T."/>
            <person name="Medema M.H."/>
            <person name="Devos D.P."/>
            <person name="Kaster A.-K."/>
            <person name="Ovreas L."/>
            <person name="Rohde M."/>
            <person name="Galperin M.Y."/>
            <person name="Jogler C."/>
        </authorList>
    </citation>
    <scope>NUCLEOTIDE SEQUENCE [LARGE SCALE GENOMIC DNA]</scope>
    <source>
        <strain evidence="2 3">LF1</strain>
    </source>
</reference>
<evidence type="ECO:0000259" key="1">
    <source>
        <dbReference type="Pfam" id="PF13676"/>
    </source>
</evidence>
<organism evidence="2 3">
    <name type="scientific">Rubripirellula obstinata</name>
    <dbReference type="NCBI Taxonomy" id="406547"/>
    <lineage>
        <taxon>Bacteria</taxon>
        <taxon>Pseudomonadati</taxon>
        <taxon>Planctomycetota</taxon>
        <taxon>Planctomycetia</taxon>
        <taxon>Pirellulales</taxon>
        <taxon>Pirellulaceae</taxon>
        <taxon>Rubripirellula</taxon>
    </lineage>
</organism>
<dbReference type="AlphaFoldDB" id="A0A5B1CGQ4"/>
<dbReference type="SUPFAM" id="SSF52200">
    <property type="entry name" value="Toll/Interleukin receptor TIR domain"/>
    <property type="match status" value="1"/>
</dbReference>
<sequence>MQVFLSWSKDQSRAAALAFRYWLPDVLQSVKPWMSDEDIGAGSGWNQGIRNALQASNFGILFVTRENHDKPWLMFEAGALAKHVDNDARVVPVIVDKGLALEALPGPIGQLQACRNTREEILKIVRDLNRLCDKPLDSEQLTRCFDAHWPRLEEDFEKLPEPEGEAPDVDQGDLLRKMYAMLQGVQNKSTHRSMASVGYDGFRNRGVGTTPDLSVGVTNYANFRASLSQLVERLSLTSNDETAIRMICEHHAGKLVDDKIVSLRLSCGTCDLVLRPNGWLEEV</sequence>
<dbReference type="Pfam" id="PF13676">
    <property type="entry name" value="TIR_2"/>
    <property type="match status" value="1"/>
</dbReference>
<dbReference type="EMBL" id="VRLW01000001">
    <property type="protein sequence ID" value="KAA1258929.1"/>
    <property type="molecule type" value="Genomic_DNA"/>
</dbReference>